<proteinExistence type="predicted"/>
<dbReference type="PANTHER" id="PTHR42709">
    <property type="entry name" value="ALKALINE PHOSPHATASE LIKE PROTEIN"/>
    <property type="match status" value="1"/>
</dbReference>
<dbReference type="Proteomes" id="UP000052167">
    <property type="component" value="Unassembled WGS sequence"/>
</dbReference>
<organism evidence="3 4">
    <name type="scientific">Pseudorhizobium pelagicum</name>
    <dbReference type="NCBI Taxonomy" id="1509405"/>
    <lineage>
        <taxon>Bacteria</taxon>
        <taxon>Pseudomonadati</taxon>
        <taxon>Pseudomonadota</taxon>
        <taxon>Alphaproteobacteria</taxon>
        <taxon>Hyphomicrobiales</taxon>
        <taxon>Rhizobiaceae</taxon>
        <taxon>Rhizobium/Agrobacterium group</taxon>
        <taxon>Pseudorhizobium</taxon>
    </lineage>
</organism>
<evidence type="ECO:0000313" key="3">
    <source>
        <dbReference type="EMBL" id="KEQ09053.1"/>
    </source>
</evidence>
<keyword evidence="4" id="KW-1185">Reference proteome</keyword>
<feature type="transmembrane region" description="Helical" evidence="1">
    <location>
        <begin position="122"/>
        <end position="145"/>
    </location>
</feature>
<evidence type="ECO:0000259" key="2">
    <source>
        <dbReference type="Pfam" id="PF09335"/>
    </source>
</evidence>
<dbReference type="OrthoDB" id="9814483at2"/>
<dbReference type="InterPro" id="IPR032816">
    <property type="entry name" value="VTT_dom"/>
</dbReference>
<protein>
    <submittedName>
        <fullName evidence="3">Membrane protein</fullName>
    </submittedName>
</protein>
<dbReference type="EMBL" id="JOKJ01000008">
    <property type="protein sequence ID" value="KEQ09053.1"/>
    <property type="molecule type" value="Genomic_DNA"/>
</dbReference>
<name>A0A922P128_9HYPH</name>
<sequence>MLLTIGAYAGLFGAAFVAATFLPMQSEAILVGLILSGDYSLPVLVAVASVGNTLGAVVNWFIGRGIERFRDRRWFPVSPQKLEGAQRWYRKYGKWSLLLSWLPIGGDAITVVAGVLREPLLPFVLLVFIGKTARYVVVAAVTLGLV</sequence>
<dbReference type="Pfam" id="PF09335">
    <property type="entry name" value="VTT_dom"/>
    <property type="match status" value="1"/>
</dbReference>
<comment type="caution">
    <text evidence="3">The sequence shown here is derived from an EMBL/GenBank/DDBJ whole genome shotgun (WGS) entry which is preliminary data.</text>
</comment>
<accession>A0A922P128</accession>
<evidence type="ECO:0000313" key="4">
    <source>
        <dbReference type="Proteomes" id="UP000052167"/>
    </source>
</evidence>
<dbReference type="PANTHER" id="PTHR42709:SF4">
    <property type="entry name" value="INNER MEMBRANE PROTEIN YQAA"/>
    <property type="match status" value="1"/>
</dbReference>
<evidence type="ECO:0000256" key="1">
    <source>
        <dbReference type="SAM" id="Phobius"/>
    </source>
</evidence>
<dbReference type="InterPro" id="IPR051311">
    <property type="entry name" value="DedA_domain"/>
</dbReference>
<dbReference type="RefSeq" id="WP_037164456.1">
    <property type="nucleotide sequence ID" value="NZ_CAJXID010000002.1"/>
</dbReference>
<keyword evidence="1" id="KW-0472">Membrane</keyword>
<feature type="transmembrane region" description="Helical" evidence="1">
    <location>
        <begin position="43"/>
        <end position="63"/>
    </location>
</feature>
<dbReference type="AlphaFoldDB" id="A0A922P128"/>
<keyword evidence="1" id="KW-0812">Transmembrane</keyword>
<gene>
    <name evidence="3" type="ORF">GV68_25120</name>
</gene>
<feature type="domain" description="VTT" evidence="2">
    <location>
        <begin position="29"/>
        <end position="140"/>
    </location>
</feature>
<reference evidence="3 4" key="1">
    <citation type="submission" date="2014-06" db="EMBL/GenBank/DDBJ databases">
        <title>Rhizobium pelagicum/R2-400B4.</title>
        <authorList>
            <person name="Kimes N.E."/>
            <person name="Lopez-Perez M."/>
        </authorList>
    </citation>
    <scope>NUCLEOTIDE SEQUENCE [LARGE SCALE GENOMIC DNA]</scope>
    <source>
        <strain evidence="3 4">R2-400B4</strain>
    </source>
</reference>
<keyword evidence="1" id="KW-1133">Transmembrane helix</keyword>
<feature type="transmembrane region" description="Helical" evidence="1">
    <location>
        <begin position="95"/>
        <end position="116"/>
    </location>
</feature>